<protein>
    <recommendedName>
        <fullName evidence="4">Sporulation protein YtfJ</fullName>
    </recommendedName>
</protein>
<dbReference type="RefSeq" id="WP_014585834.1">
    <property type="nucleotide sequence ID" value="NC_017527.1"/>
</dbReference>
<dbReference type="PIRSF" id="PIRSF021377">
    <property type="entry name" value="YtfJ"/>
    <property type="match status" value="1"/>
</dbReference>
<dbReference type="OrthoDB" id="137775at2157"/>
<dbReference type="PANTHER" id="PTHR39162:SF1">
    <property type="entry name" value="SPORULATION PROTEIN YTFJ"/>
    <property type="match status" value="1"/>
</dbReference>
<evidence type="ECO:0000256" key="1">
    <source>
        <dbReference type="SAM" id="MobiDB-lite"/>
    </source>
</evidence>
<accession>G7WLQ6</accession>
<dbReference type="STRING" id="1110509.Mhar_0259"/>
<dbReference type="PATRIC" id="fig|1110509.7.peg.296"/>
<dbReference type="AlphaFoldDB" id="G7WLQ6"/>
<keyword evidence="3" id="KW-1185">Reference proteome</keyword>
<reference evidence="2 3" key="1">
    <citation type="journal article" date="2012" name="PLoS ONE">
        <title>The genome characteristics and predicted function of methyl-group oxidation pathway in the obligate aceticlastic methanogens, Methanosaeta spp.</title>
        <authorList>
            <person name="Zhu J."/>
            <person name="Zheng H."/>
            <person name="Ai G."/>
            <person name="Zhang G."/>
            <person name="Liu D."/>
            <person name="Liu X."/>
            <person name="Dong X."/>
        </authorList>
    </citation>
    <scope>NUCLEOTIDE SEQUENCE [LARGE SCALE GENOMIC DNA]</scope>
    <source>
        <strain evidence="2 3">6Ac</strain>
    </source>
</reference>
<dbReference type="GeneID" id="12509428"/>
<evidence type="ECO:0000313" key="3">
    <source>
        <dbReference type="Proteomes" id="UP000005877"/>
    </source>
</evidence>
<evidence type="ECO:0008006" key="4">
    <source>
        <dbReference type="Google" id="ProtNLM"/>
    </source>
</evidence>
<sequence>MTEVEALLKATIGEMERLLATKTVIGEPITAGGKTVIPLLSVGAGFGAGAGAGKEDEGTGGGAGGGFGIKPVAVIIIEEESVRVEPVEKKPGSLIEQLADKIPSLIKKEIDEREERKGKEKEAEEKSGGEKGKGKEIKVE</sequence>
<feature type="region of interest" description="Disordered" evidence="1">
    <location>
        <begin position="106"/>
        <end position="140"/>
    </location>
</feature>
<evidence type="ECO:0000313" key="2">
    <source>
        <dbReference type="EMBL" id="AET63649.1"/>
    </source>
</evidence>
<gene>
    <name evidence="2" type="ordered locus">Mhar_0259</name>
</gene>
<dbReference type="KEGG" id="mhi:Mhar_0259"/>
<dbReference type="PANTHER" id="PTHR39162">
    <property type="entry name" value="GLL3345 PROTEIN"/>
    <property type="match status" value="1"/>
</dbReference>
<dbReference type="EMBL" id="CP003117">
    <property type="protein sequence ID" value="AET63649.1"/>
    <property type="molecule type" value="Genomic_DNA"/>
</dbReference>
<name>G7WLQ6_METH6</name>
<dbReference type="HOGENOM" id="CLU_115880_1_1_2"/>
<dbReference type="Proteomes" id="UP000005877">
    <property type="component" value="Chromosome"/>
</dbReference>
<dbReference type="InterPro" id="IPR014229">
    <property type="entry name" value="Spore_YtfJ"/>
</dbReference>
<organism evidence="2 3">
    <name type="scientific">Methanothrix harundinacea (strain 6Ac)</name>
    <name type="common">Methanosaeta harundinacea</name>
    <dbReference type="NCBI Taxonomy" id="1110509"/>
    <lineage>
        <taxon>Archaea</taxon>
        <taxon>Methanobacteriati</taxon>
        <taxon>Methanobacteriota</taxon>
        <taxon>Stenosarchaea group</taxon>
        <taxon>Methanomicrobia</taxon>
        <taxon>Methanotrichales</taxon>
        <taxon>Methanotrichaceae</taxon>
        <taxon>Methanothrix</taxon>
    </lineage>
</organism>
<proteinExistence type="predicted"/>
<dbReference type="Pfam" id="PF09579">
    <property type="entry name" value="Spore_YtfJ"/>
    <property type="match status" value="1"/>
</dbReference>